<reference evidence="3 4" key="1">
    <citation type="submission" date="2013-12" db="EMBL/GenBank/DDBJ databases">
        <authorList>
            <consortium name="DOE Joint Genome Institute"/>
            <person name="Eisen J."/>
            <person name="Huntemann M."/>
            <person name="Han J."/>
            <person name="Chen A."/>
            <person name="Kyrpides N."/>
            <person name="Mavromatis K."/>
            <person name="Markowitz V."/>
            <person name="Palaniappan K."/>
            <person name="Ivanova N."/>
            <person name="Schaumberg A."/>
            <person name="Pati A."/>
            <person name="Liolios K."/>
            <person name="Nordberg H.P."/>
            <person name="Cantor M.N."/>
            <person name="Hua S.X."/>
            <person name="Woyke T."/>
        </authorList>
    </citation>
    <scope>NUCLEOTIDE SEQUENCE [LARGE SCALE GENOMIC DNA]</scope>
    <source>
        <strain evidence="4">DSM 18177</strain>
    </source>
</reference>
<feature type="domain" description="DUF4143" evidence="2">
    <location>
        <begin position="198"/>
        <end position="357"/>
    </location>
</feature>
<feature type="domain" description="AAA" evidence="1">
    <location>
        <begin position="21"/>
        <end position="151"/>
    </location>
</feature>
<dbReference type="OrthoDB" id="9801840at2"/>
<evidence type="ECO:0000259" key="1">
    <source>
        <dbReference type="Pfam" id="PF13173"/>
    </source>
</evidence>
<accession>W0EQM3</accession>
<dbReference type="STRING" id="880074.BARVI_10500"/>
<evidence type="ECO:0000313" key="4">
    <source>
        <dbReference type="Proteomes" id="UP000018901"/>
    </source>
</evidence>
<dbReference type="Pfam" id="PF13635">
    <property type="entry name" value="DUF4143"/>
    <property type="match status" value="1"/>
</dbReference>
<dbReference type="PANTHER" id="PTHR33295:SF18">
    <property type="entry name" value="AAA+ ATPASE DOMAIN-CONTAINING PROTEIN"/>
    <property type="match status" value="1"/>
</dbReference>
<dbReference type="GeneID" id="90529821"/>
<name>W0EQM3_9BACT</name>
<protein>
    <submittedName>
        <fullName evidence="3">ATPase AAA</fullName>
    </submittedName>
</protein>
<dbReference type="RefSeq" id="WP_025279155.1">
    <property type="nucleotide sequence ID" value="NZ_CP007034.1"/>
</dbReference>
<evidence type="ECO:0000313" key="3">
    <source>
        <dbReference type="EMBL" id="AHF13105.1"/>
    </source>
</evidence>
<dbReference type="eggNOG" id="COG1373">
    <property type="taxonomic scope" value="Bacteria"/>
</dbReference>
<dbReference type="InterPro" id="IPR027417">
    <property type="entry name" value="P-loop_NTPase"/>
</dbReference>
<dbReference type="Pfam" id="PF13173">
    <property type="entry name" value="AAA_14"/>
    <property type="match status" value="1"/>
</dbReference>
<dbReference type="SUPFAM" id="SSF52540">
    <property type="entry name" value="P-loop containing nucleoside triphosphate hydrolases"/>
    <property type="match status" value="1"/>
</dbReference>
<dbReference type="EMBL" id="CP007034">
    <property type="protein sequence ID" value="AHF13105.1"/>
    <property type="molecule type" value="Genomic_DNA"/>
</dbReference>
<dbReference type="InterPro" id="IPR041682">
    <property type="entry name" value="AAA_14"/>
</dbReference>
<dbReference type="PANTHER" id="PTHR33295">
    <property type="entry name" value="ATPASE"/>
    <property type="match status" value="1"/>
</dbReference>
<dbReference type="HOGENOM" id="CLU_041527_1_0_10"/>
<keyword evidence="4" id="KW-1185">Reference proteome</keyword>
<dbReference type="AlphaFoldDB" id="W0EQM3"/>
<dbReference type="KEGG" id="bvs:BARVI_10500"/>
<gene>
    <name evidence="3" type="ORF">BARVI_10500</name>
</gene>
<organism evidence="3 4">
    <name type="scientific">Barnesiella viscericola DSM 18177</name>
    <dbReference type="NCBI Taxonomy" id="880074"/>
    <lineage>
        <taxon>Bacteria</taxon>
        <taxon>Pseudomonadati</taxon>
        <taxon>Bacteroidota</taxon>
        <taxon>Bacteroidia</taxon>
        <taxon>Bacteroidales</taxon>
        <taxon>Barnesiellaceae</taxon>
        <taxon>Barnesiella</taxon>
    </lineage>
</organism>
<dbReference type="PATRIC" id="fig|880074.11.peg.2178"/>
<sequence length="418" mass="48653">MVIPRDRYLELLVSRKHNGLIKIITGMRRCGKSFLLFKLFKEHLIAEGVPESHIIRIELDDRRNKSLRDPDVCLEYVTSLLKDEGQYYLLIDEVQFMAEFEDVLNSFLHMDNLDTYVTGSNSKFLSTDIITEFRGRGDEIHVRPLSFAEYCAVYPNMAWDDAWNIYHTYGGLPYAVLLDKAEDKAQYLKRLFREVYLKDIVERNKVQNNIQMGILLDIISSSIGSLTNPRKLENTFKSDGNISISAATIKQYLDYFIDAFMVEKAERYDIKGKKYISTPQKYYFSDLGLRNARLNFRQQEETHIMENVIYNELRMRGYSVDVGVIEINERTSDGTYARKQIEIDFVANKGSQRYYIQSAFALPSLEKVAQEERPLKNVPDSFKKIIVVKDNIMLRRDDNGITTMGLKQFLLDPHSLEL</sequence>
<dbReference type="InterPro" id="IPR025420">
    <property type="entry name" value="DUF4143"/>
</dbReference>
<evidence type="ECO:0000259" key="2">
    <source>
        <dbReference type="Pfam" id="PF13635"/>
    </source>
</evidence>
<dbReference type="Proteomes" id="UP000018901">
    <property type="component" value="Chromosome"/>
</dbReference>
<proteinExistence type="predicted"/>